<sequence length="152" mass="16600">MSQRNTRSVSTSFEVYRDVNSSSSGSSTSSSSSSKSSDTPLWRFNRLLRTSVAWHWGFFRRNQLSLKSRGRSVSDAGLCTIADNDLYFLDIPVSPRRSLQVFNSASAGAIPELSKTSVGGSSAVGLEEASDGSDAERSRRHLRVPTPTYLSQ</sequence>
<evidence type="ECO:0000313" key="3">
    <source>
        <dbReference type="Proteomes" id="UP000838756"/>
    </source>
</evidence>
<dbReference type="OrthoDB" id="74360at2759"/>
<dbReference type="EMBL" id="CAKXAJ010024868">
    <property type="protein sequence ID" value="CAH2232186.1"/>
    <property type="molecule type" value="Genomic_DNA"/>
</dbReference>
<gene>
    <name evidence="2" type="primary">jg12345</name>
    <name evidence="2" type="ORF">PAEG_LOCUS10494</name>
</gene>
<proteinExistence type="predicted"/>
<evidence type="ECO:0000313" key="2">
    <source>
        <dbReference type="EMBL" id="CAH2232186.1"/>
    </source>
</evidence>
<accession>A0A8S4R7V2</accession>
<protein>
    <submittedName>
        <fullName evidence="2">Jg12345 protein</fullName>
    </submittedName>
</protein>
<keyword evidence="3" id="KW-1185">Reference proteome</keyword>
<comment type="caution">
    <text evidence="2">The sequence shown here is derived from an EMBL/GenBank/DDBJ whole genome shotgun (WGS) entry which is preliminary data.</text>
</comment>
<dbReference type="Proteomes" id="UP000838756">
    <property type="component" value="Unassembled WGS sequence"/>
</dbReference>
<feature type="compositionally biased region" description="Low complexity" evidence="1">
    <location>
        <begin position="21"/>
        <end position="37"/>
    </location>
</feature>
<reference evidence="2" key="1">
    <citation type="submission" date="2022-03" db="EMBL/GenBank/DDBJ databases">
        <authorList>
            <person name="Lindestad O."/>
        </authorList>
    </citation>
    <scope>NUCLEOTIDE SEQUENCE</scope>
</reference>
<name>A0A8S4R7V2_9NEOP</name>
<feature type="region of interest" description="Disordered" evidence="1">
    <location>
        <begin position="18"/>
        <end position="39"/>
    </location>
</feature>
<feature type="region of interest" description="Disordered" evidence="1">
    <location>
        <begin position="116"/>
        <end position="152"/>
    </location>
</feature>
<organism evidence="2 3">
    <name type="scientific">Pararge aegeria aegeria</name>
    <dbReference type="NCBI Taxonomy" id="348720"/>
    <lineage>
        <taxon>Eukaryota</taxon>
        <taxon>Metazoa</taxon>
        <taxon>Ecdysozoa</taxon>
        <taxon>Arthropoda</taxon>
        <taxon>Hexapoda</taxon>
        <taxon>Insecta</taxon>
        <taxon>Pterygota</taxon>
        <taxon>Neoptera</taxon>
        <taxon>Endopterygota</taxon>
        <taxon>Lepidoptera</taxon>
        <taxon>Glossata</taxon>
        <taxon>Ditrysia</taxon>
        <taxon>Papilionoidea</taxon>
        <taxon>Nymphalidae</taxon>
        <taxon>Satyrinae</taxon>
        <taxon>Satyrini</taxon>
        <taxon>Parargina</taxon>
        <taxon>Pararge</taxon>
    </lineage>
</organism>
<dbReference type="AlphaFoldDB" id="A0A8S4R7V2"/>
<evidence type="ECO:0000256" key="1">
    <source>
        <dbReference type="SAM" id="MobiDB-lite"/>
    </source>
</evidence>